<accession>A0A4S8MR78</accession>
<dbReference type="AlphaFoldDB" id="A0A4S8MR78"/>
<evidence type="ECO:0000313" key="2">
    <source>
        <dbReference type="Proteomes" id="UP000297245"/>
    </source>
</evidence>
<dbReference type="OrthoDB" id="10646893at2759"/>
<dbReference type="Proteomes" id="UP000297245">
    <property type="component" value="Unassembled WGS sequence"/>
</dbReference>
<protein>
    <submittedName>
        <fullName evidence="1">Uncharacterized protein</fullName>
    </submittedName>
</protein>
<gene>
    <name evidence="1" type="ORF">K435DRAFT_145840</name>
</gene>
<sequence>MGLLERIQQSTPPNDRLTNPEVSSHLVYPVLSAHTGDCQDFLPWSSISEDEDQTVKFRGRKLVQRIVEMLLKLYGRPGCPHCRLFGTFGAGLTYLMLAAVNSLLAAGYPVVWIPIQSGRIRPAFIRNALLLALAARRTTDSETFTDLFHRCNDDPRDLFRFTNHLADKKIRLIFVYLNFDKATKDDAQFYFNLASGHVFCMTGNPNSTFCKEGELKPWTIEVFHLKGGLQDVSLTFFHVFVWKLVIIFTLGRKKWVVVPV</sequence>
<keyword evidence="2" id="KW-1185">Reference proteome</keyword>
<dbReference type="EMBL" id="ML179052">
    <property type="protein sequence ID" value="THV04854.1"/>
    <property type="molecule type" value="Genomic_DNA"/>
</dbReference>
<reference evidence="1 2" key="1">
    <citation type="journal article" date="2019" name="Nat. Ecol. Evol.">
        <title>Megaphylogeny resolves global patterns of mushroom evolution.</title>
        <authorList>
            <person name="Varga T."/>
            <person name="Krizsan K."/>
            <person name="Foldi C."/>
            <person name="Dima B."/>
            <person name="Sanchez-Garcia M."/>
            <person name="Sanchez-Ramirez S."/>
            <person name="Szollosi G.J."/>
            <person name="Szarkandi J.G."/>
            <person name="Papp V."/>
            <person name="Albert L."/>
            <person name="Andreopoulos W."/>
            <person name="Angelini C."/>
            <person name="Antonin V."/>
            <person name="Barry K.W."/>
            <person name="Bougher N.L."/>
            <person name="Buchanan P."/>
            <person name="Buyck B."/>
            <person name="Bense V."/>
            <person name="Catcheside P."/>
            <person name="Chovatia M."/>
            <person name="Cooper J."/>
            <person name="Damon W."/>
            <person name="Desjardin D."/>
            <person name="Finy P."/>
            <person name="Geml J."/>
            <person name="Haridas S."/>
            <person name="Hughes K."/>
            <person name="Justo A."/>
            <person name="Karasinski D."/>
            <person name="Kautmanova I."/>
            <person name="Kiss B."/>
            <person name="Kocsube S."/>
            <person name="Kotiranta H."/>
            <person name="LaButti K.M."/>
            <person name="Lechner B.E."/>
            <person name="Liimatainen K."/>
            <person name="Lipzen A."/>
            <person name="Lukacs Z."/>
            <person name="Mihaltcheva S."/>
            <person name="Morgado L.N."/>
            <person name="Niskanen T."/>
            <person name="Noordeloos M.E."/>
            <person name="Ohm R.A."/>
            <person name="Ortiz-Santana B."/>
            <person name="Ovrebo C."/>
            <person name="Racz N."/>
            <person name="Riley R."/>
            <person name="Savchenko A."/>
            <person name="Shiryaev A."/>
            <person name="Soop K."/>
            <person name="Spirin V."/>
            <person name="Szebenyi C."/>
            <person name="Tomsovsky M."/>
            <person name="Tulloss R.E."/>
            <person name="Uehling J."/>
            <person name="Grigoriev I.V."/>
            <person name="Vagvolgyi C."/>
            <person name="Papp T."/>
            <person name="Martin F.M."/>
            <person name="Miettinen O."/>
            <person name="Hibbett D.S."/>
            <person name="Nagy L.G."/>
        </authorList>
    </citation>
    <scope>NUCLEOTIDE SEQUENCE [LARGE SCALE GENOMIC DNA]</scope>
    <source>
        <strain evidence="1 2">CBS 962.96</strain>
    </source>
</reference>
<organism evidence="1 2">
    <name type="scientific">Dendrothele bispora (strain CBS 962.96)</name>
    <dbReference type="NCBI Taxonomy" id="1314807"/>
    <lineage>
        <taxon>Eukaryota</taxon>
        <taxon>Fungi</taxon>
        <taxon>Dikarya</taxon>
        <taxon>Basidiomycota</taxon>
        <taxon>Agaricomycotina</taxon>
        <taxon>Agaricomycetes</taxon>
        <taxon>Agaricomycetidae</taxon>
        <taxon>Agaricales</taxon>
        <taxon>Agaricales incertae sedis</taxon>
        <taxon>Dendrothele</taxon>
    </lineage>
</organism>
<name>A0A4S8MR78_DENBC</name>
<evidence type="ECO:0000313" key="1">
    <source>
        <dbReference type="EMBL" id="THV04854.1"/>
    </source>
</evidence>
<proteinExistence type="predicted"/>